<dbReference type="Pfam" id="PF02492">
    <property type="entry name" value="cobW"/>
    <property type="match status" value="1"/>
</dbReference>
<evidence type="ECO:0000313" key="9">
    <source>
        <dbReference type="EMBL" id="QBH96847.1"/>
    </source>
</evidence>
<dbReference type="Gene3D" id="3.40.50.300">
    <property type="entry name" value="P-loop containing nucleotide triphosphate hydrolases"/>
    <property type="match status" value="1"/>
</dbReference>
<evidence type="ECO:0000256" key="3">
    <source>
        <dbReference type="ARBA" id="ARBA00023186"/>
    </source>
</evidence>
<evidence type="ECO:0000313" key="10">
    <source>
        <dbReference type="Proteomes" id="UP000293154"/>
    </source>
</evidence>
<dbReference type="InterPro" id="IPR036627">
    <property type="entry name" value="CobW-likC_sf"/>
</dbReference>
<dbReference type="SUPFAM" id="SSF52540">
    <property type="entry name" value="P-loop containing nucleoside triphosphate hydrolases"/>
    <property type="match status" value="1"/>
</dbReference>
<dbReference type="GO" id="GO:0016787">
    <property type="term" value="F:hydrolase activity"/>
    <property type="evidence" value="ECO:0007669"/>
    <property type="project" value="UniProtKB-KW"/>
</dbReference>
<dbReference type="SUPFAM" id="SSF90002">
    <property type="entry name" value="Hypothetical protein YjiA, C-terminal domain"/>
    <property type="match status" value="1"/>
</dbReference>
<dbReference type="Pfam" id="PF07683">
    <property type="entry name" value="CobW_C"/>
    <property type="match status" value="1"/>
</dbReference>
<dbReference type="InterPro" id="IPR011629">
    <property type="entry name" value="CobW-like_C"/>
</dbReference>
<evidence type="ECO:0000256" key="4">
    <source>
        <dbReference type="ARBA" id="ARBA00034320"/>
    </source>
</evidence>
<evidence type="ECO:0000259" key="8">
    <source>
        <dbReference type="Pfam" id="PF07683"/>
    </source>
</evidence>
<evidence type="ECO:0000256" key="1">
    <source>
        <dbReference type="ARBA" id="ARBA00022741"/>
    </source>
</evidence>
<dbReference type="EMBL" id="CP034752">
    <property type="protein sequence ID" value="QBH96847.1"/>
    <property type="molecule type" value="Genomic_DNA"/>
</dbReference>
<evidence type="ECO:0000259" key="7">
    <source>
        <dbReference type="Pfam" id="PF02492"/>
    </source>
</evidence>
<feature type="domain" description="CobW/HypB/UreG nucleotide-binding" evidence="7">
    <location>
        <begin position="8"/>
        <end position="188"/>
    </location>
</feature>
<accession>A0A411WL32</accession>
<dbReference type="KEGG" id="prag:EKN56_10790"/>
<dbReference type="PANTHER" id="PTHR13748:SF62">
    <property type="entry name" value="COBW DOMAIN-CONTAINING PROTEIN"/>
    <property type="match status" value="1"/>
</dbReference>
<dbReference type="CDD" id="cd03112">
    <property type="entry name" value="CobW-like"/>
    <property type="match status" value="1"/>
</dbReference>
<dbReference type="Proteomes" id="UP000293154">
    <property type="component" value="Chromosome"/>
</dbReference>
<proteinExistence type="inferred from homology"/>
<dbReference type="Gene3D" id="3.30.1220.10">
    <property type="entry name" value="CobW-like, C-terminal domain"/>
    <property type="match status" value="1"/>
</dbReference>
<dbReference type="InterPro" id="IPR051316">
    <property type="entry name" value="Zinc-reg_GTPase_activator"/>
</dbReference>
<comment type="function">
    <text evidence="5">Zinc chaperone that directly transfers zinc cofactor to target proteins, thereby activating them. Zinc is transferred from the CXCC motif in the GTPase domain to the zinc binding site in target proteins in a process requiring GTP hydrolysis.</text>
</comment>
<dbReference type="RefSeq" id="WP_130591791.1">
    <property type="nucleotide sequence ID" value="NZ_CP034752.1"/>
</dbReference>
<dbReference type="PANTHER" id="PTHR13748">
    <property type="entry name" value="COBW-RELATED"/>
    <property type="match status" value="1"/>
</dbReference>
<dbReference type="AlphaFoldDB" id="A0A411WL32"/>
<feature type="domain" description="CobW C-terminal" evidence="8">
    <location>
        <begin position="258"/>
        <end position="341"/>
    </location>
</feature>
<gene>
    <name evidence="9" type="ORF">EKN56_10790</name>
</gene>
<evidence type="ECO:0000256" key="2">
    <source>
        <dbReference type="ARBA" id="ARBA00022801"/>
    </source>
</evidence>
<dbReference type="InterPro" id="IPR003495">
    <property type="entry name" value="CobW/HypB/UreG_nucleotide-bd"/>
</dbReference>
<keyword evidence="3" id="KW-0143">Chaperone</keyword>
<dbReference type="InterPro" id="IPR027417">
    <property type="entry name" value="P-loop_NTPase"/>
</dbReference>
<evidence type="ECO:0000256" key="5">
    <source>
        <dbReference type="ARBA" id="ARBA00045658"/>
    </source>
</evidence>
<keyword evidence="10" id="KW-1185">Reference proteome</keyword>
<organism evidence="9 10">
    <name type="scientific">Limnobaculum zhutongyuii</name>
    <dbReference type="NCBI Taxonomy" id="2498113"/>
    <lineage>
        <taxon>Bacteria</taxon>
        <taxon>Pseudomonadati</taxon>
        <taxon>Pseudomonadota</taxon>
        <taxon>Gammaproteobacteria</taxon>
        <taxon>Enterobacterales</taxon>
        <taxon>Budviciaceae</taxon>
        <taxon>Limnobaculum</taxon>
    </lineage>
</organism>
<dbReference type="OrthoDB" id="9808822at2"/>
<keyword evidence="1" id="KW-0547">Nucleotide-binding</keyword>
<protein>
    <submittedName>
        <fullName evidence="9">GTP-binding protein</fullName>
    </submittedName>
</protein>
<sequence>MTTPLQLPVTVLTGFLGSGKTTLINHLLENYPGERIAIIENEFGAVGVDGGLLGQHSGIEVIELTNGCVCCSVRGELTEALKNLLEQRDAGQLNFDRLLLETTGLADPAPVIQTFFVDDVLRERLQLDAIITLVDSEHAQKQLTEHRVAVSQVGFADRLILTKLDRIDSEAKTLLLERLRNINARALVCEAQHGKLEKAAWIGIQAFNLDDSFDLNGTFVASTAPSQAPTNFRPLNQTSKPLARSWNDDITSQVFETGEVDIKLIGAFMETAIEKYGNDMLRYKGILAIEGEPRRLIVQGVHKVVGFDYGTEWTEEESRKTLLVIIGRNLPVETLRNEFLATAASNAIS</sequence>
<reference evidence="9 10" key="1">
    <citation type="submission" date="2019-03" db="EMBL/GenBank/DDBJ databases">
        <title>Pragia sp. nov. isolated from the gut tract of Carduelis flavirostris.</title>
        <authorList>
            <person name="Ge Y."/>
        </authorList>
    </citation>
    <scope>NUCLEOTIDE SEQUENCE [LARGE SCALE GENOMIC DNA]</scope>
    <source>
        <strain evidence="9 10">CF-458</strain>
    </source>
</reference>
<name>A0A411WL32_9GAMM</name>
<comment type="catalytic activity">
    <reaction evidence="6">
        <text>GTP + H2O = GDP + phosphate + H(+)</text>
        <dbReference type="Rhea" id="RHEA:19669"/>
        <dbReference type="ChEBI" id="CHEBI:15377"/>
        <dbReference type="ChEBI" id="CHEBI:15378"/>
        <dbReference type="ChEBI" id="CHEBI:37565"/>
        <dbReference type="ChEBI" id="CHEBI:43474"/>
        <dbReference type="ChEBI" id="CHEBI:58189"/>
    </reaction>
    <physiologicalReaction direction="left-to-right" evidence="6">
        <dbReference type="Rhea" id="RHEA:19670"/>
    </physiologicalReaction>
</comment>
<comment type="similarity">
    <text evidence="4">Belongs to the SIMIBI class G3E GTPase family. ZNG1 subfamily.</text>
</comment>
<keyword evidence="2" id="KW-0378">Hydrolase</keyword>
<dbReference type="GO" id="GO:0005737">
    <property type="term" value="C:cytoplasm"/>
    <property type="evidence" value="ECO:0007669"/>
    <property type="project" value="TreeGrafter"/>
</dbReference>
<evidence type="ECO:0000256" key="6">
    <source>
        <dbReference type="ARBA" id="ARBA00049117"/>
    </source>
</evidence>
<dbReference type="GO" id="GO:0000166">
    <property type="term" value="F:nucleotide binding"/>
    <property type="evidence" value="ECO:0007669"/>
    <property type="project" value="UniProtKB-KW"/>
</dbReference>